<dbReference type="Proteomes" id="UP000298663">
    <property type="component" value="Unassembled WGS sequence"/>
</dbReference>
<keyword evidence="2" id="KW-1185">Reference proteome</keyword>
<comment type="caution">
    <text evidence="1">The sequence shown here is derived from an EMBL/GenBank/DDBJ whole genome shotgun (WGS) entry which is preliminary data.</text>
</comment>
<evidence type="ECO:0000313" key="1">
    <source>
        <dbReference type="EMBL" id="TMS37752.1"/>
    </source>
</evidence>
<protein>
    <submittedName>
        <fullName evidence="1">Uncharacterized protein</fullName>
    </submittedName>
</protein>
<proteinExistence type="predicted"/>
<accession>A0A4U8UWD4</accession>
<sequence>MRLEKELSRRQTLPVSSCTGAVAKFAVLKTLLLHCGRRWEVSNKAELSDLPADVPVQPAAVLAAAIRQQQSGPRSPLDFGDLVALLVTNAHRPHPPTVQIILLSVGRRGQATPPRLADIILF</sequence>
<name>A0A4U8UWD4_STECR</name>
<organism evidence="1 2">
    <name type="scientific">Steinernema carpocapsae</name>
    <name type="common">Entomopathogenic nematode</name>
    <dbReference type="NCBI Taxonomy" id="34508"/>
    <lineage>
        <taxon>Eukaryota</taxon>
        <taxon>Metazoa</taxon>
        <taxon>Ecdysozoa</taxon>
        <taxon>Nematoda</taxon>
        <taxon>Chromadorea</taxon>
        <taxon>Rhabditida</taxon>
        <taxon>Tylenchina</taxon>
        <taxon>Panagrolaimomorpha</taxon>
        <taxon>Strongyloidoidea</taxon>
        <taxon>Steinernematidae</taxon>
        <taxon>Steinernema</taxon>
    </lineage>
</organism>
<gene>
    <name evidence="1" type="ORF">L596_004622</name>
</gene>
<dbReference type="EMBL" id="AZBU02000001">
    <property type="protein sequence ID" value="TMS37752.1"/>
    <property type="molecule type" value="Genomic_DNA"/>
</dbReference>
<reference evidence="1 2" key="2">
    <citation type="journal article" date="2019" name="G3 (Bethesda)">
        <title>Hybrid Assembly of the Genome of the Entomopathogenic Nematode Steinernema carpocapsae Identifies the X-Chromosome.</title>
        <authorList>
            <person name="Serra L."/>
            <person name="Macchietto M."/>
            <person name="Macias-Munoz A."/>
            <person name="McGill C.J."/>
            <person name="Rodriguez I.M."/>
            <person name="Rodriguez B."/>
            <person name="Murad R."/>
            <person name="Mortazavi A."/>
        </authorList>
    </citation>
    <scope>NUCLEOTIDE SEQUENCE [LARGE SCALE GENOMIC DNA]</scope>
    <source>
        <strain evidence="1 2">ALL</strain>
    </source>
</reference>
<reference evidence="1 2" key="1">
    <citation type="journal article" date="2015" name="Genome Biol.">
        <title>Comparative genomics of Steinernema reveals deeply conserved gene regulatory networks.</title>
        <authorList>
            <person name="Dillman A.R."/>
            <person name="Macchietto M."/>
            <person name="Porter C.F."/>
            <person name="Rogers A."/>
            <person name="Williams B."/>
            <person name="Antoshechkin I."/>
            <person name="Lee M.M."/>
            <person name="Goodwin Z."/>
            <person name="Lu X."/>
            <person name="Lewis E.E."/>
            <person name="Goodrich-Blair H."/>
            <person name="Stock S.P."/>
            <person name="Adams B.J."/>
            <person name="Sternberg P.W."/>
            <person name="Mortazavi A."/>
        </authorList>
    </citation>
    <scope>NUCLEOTIDE SEQUENCE [LARGE SCALE GENOMIC DNA]</scope>
    <source>
        <strain evidence="1 2">ALL</strain>
    </source>
</reference>
<dbReference type="AlphaFoldDB" id="A0A4U8UWD4"/>
<evidence type="ECO:0000313" key="2">
    <source>
        <dbReference type="Proteomes" id="UP000298663"/>
    </source>
</evidence>